<comment type="caution">
    <text evidence="1">The sequence shown here is derived from an EMBL/GenBank/DDBJ whole genome shotgun (WGS) entry which is preliminary data.</text>
</comment>
<dbReference type="RefSeq" id="WP_265689125.1">
    <property type="nucleotide sequence ID" value="NZ_JAKRRX010000173.1"/>
</dbReference>
<dbReference type="EMBL" id="JAKRRX010000173">
    <property type="protein sequence ID" value="MCW8336061.1"/>
    <property type="molecule type" value="Genomic_DNA"/>
</dbReference>
<dbReference type="Gene3D" id="3.40.50.300">
    <property type="entry name" value="P-loop containing nucleotide triphosphate hydrolases"/>
    <property type="match status" value="1"/>
</dbReference>
<dbReference type="InterPro" id="IPR039421">
    <property type="entry name" value="Type_1_exporter"/>
</dbReference>
<dbReference type="SUPFAM" id="SSF52540">
    <property type="entry name" value="P-loop containing nucleoside triphosphate hydrolases"/>
    <property type="match status" value="1"/>
</dbReference>
<evidence type="ECO:0008006" key="3">
    <source>
        <dbReference type="Google" id="ProtNLM"/>
    </source>
</evidence>
<protein>
    <recommendedName>
        <fullName evidence="3">ABC transporter domain-containing protein</fullName>
    </recommendedName>
</protein>
<evidence type="ECO:0000313" key="1">
    <source>
        <dbReference type="EMBL" id="MCW8336061.1"/>
    </source>
</evidence>
<gene>
    <name evidence="1" type="ORF">MD483_19815</name>
</gene>
<proteinExistence type="predicted"/>
<dbReference type="PANTHER" id="PTHR43394">
    <property type="entry name" value="ATP-DEPENDENT PERMEASE MDL1, MITOCHONDRIAL"/>
    <property type="match status" value="1"/>
</dbReference>
<keyword evidence="2" id="KW-1185">Reference proteome</keyword>
<sequence>MENLSGFKTNHDPNKAYIACQKLGIHERILKWPKGYETDLDKDLVPSTSEYHKLLLARAIYESPKLLILDQPDAFLGPNGEKLLQALILQRKRDGLTTLFATSHSSLLGLSDHIVLLEDGTIKSNTPTKKLAQAQSIQMKKASNHG</sequence>
<dbReference type="Proteomes" id="UP001155586">
    <property type="component" value="Unassembled WGS sequence"/>
</dbReference>
<accession>A0A9X3CHV3</accession>
<name>A0A9X3CHV3_9VIBR</name>
<reference evidence="1" key="1">
    <citation type="submission" date="2022-02" db="EMBL/GenBank/DDBJ databases">
        <title>Vibrio sp. nov., a new bacterium isolated from Bohai sea, China.</title>
        <authorList>
            <person name="Yuan Y."/>
        </authorList>
    </citation>
    <scope>NUCLEOTIDE SEQUENCE</scope>
    <source>
        <strain evidence="1">DBSS07</strain>
    </source>
</reference>
<evidence type="ECO:0000313" key="2">
    <source>
        <dbReference type="Proteomes" id="UP001155586"/>
    </source>
</evidence>
<dbReference type="InterPro" id="IPR027417">
    <property type="entry name" value="P-loop_NTPase"/>
</dbReference>
<organism evidence="1 2">
    <name type="scientific">Vibrio paucivorans</name>
    <dbReference type="NCBI Taxonomy" id="2829489"/>
    <lineage>
        <taxon>Bacteria</taxon>
        <taxon>Pseudomonadati</taxon>
        <taxon>Pseudomonadota</taxon>
        <taxon>Gammaproteobacteria</taxon>
        <taxon>Vibrionales</taxon>
        <taxon>Vibrionaceae</taxon>
        <taxon>Vibrio</taxon>
    </lineage>
</organism>
<dbReference type="AlphaFoldDB" id="A0A9X3CHV3"/>